<dbReference type="PANTHER" id="PTHR37950">
    <property type="entry name" value="4-HYDROXYPHENYLACETATE CATABOLISM PROTEIN"/>
    <property type="match status" value="1"/>
</dbReference>
<dbReference type="InterPro" id="IPR004220">
    <property type="entry name" value="5-COMe_2-OHmuconate_Isoase"/>
</dbReference>
<accession>A0ABS5V5P4</accession>
<dbReference type="Proteomes" id="UP001195903">
    <property type="component" value="Unassembled WGS sequence"/>
</dbReference>
<keyword evidence="2" id="KW-0413">Isomerase</keyword>
<keyword evidence="3" id="KW-1185">Reference proteome</keyword>
<dbReference type="RefSeq" id="WP_214507972.1">
    <property type="nucleotide sequence ID" value="NZ_JAHEPS010000006.1"/>
</dbReference>
<dbReference type="SUPFAM" id="SSF55331">
    <property type="entry name" value="Tautomerase/MIF"/>
    <property type="match status" value="1"/>
</dbReference>
<comment type="caution">
    <text evidence="2">The sequence shown here is derived from an EMBL/GenBank/DDBJ whole genome shotgun (WGS) entry which is preliminary data.</text>
</comment>
<organism evidence="2 3">
    <name type="scientific">Shewanella jiangmenensis</name>
    <dbReference type="NCBI Taxonomy" id="2837387"/>
    <lineage>
        <taxon>Bacteria</taxon>
        <taxon>Pseudomonadati</taxon>
        <taxon>Pseudomonadota</taxon>
        <taxon>Gammaproteobacteria</taxon>
        <taxon>Alteromonadales</taxon>
        <taxon>Shewanellaceae</taxon>
        <taxon>Shewanella</taxon>
    </lineage>
</organism>
<dbReference type="Gene3D" id="3.30.429.10">
    <property type="entry name" value="Macrophage Migration Inhibitory Factor"/>
    <property type="match status" value="1"/>
</dbReference>
<feature type="compositionally biased region" description="Polar residues" evidence="1">
    <location>
        <begin position="124"/>
        <end position="137"/>
    </location>
</feature>
<feature type="region of interest" description="Disordered" evidence="1">
    <location>
        <begin position="118"/>
        <end position="143"/>
    </location>
</feature>
<protein>
    <submittedName>
        <fullName evidence="2">5-carboxymethyl-2-hydroxymuconate isomerase</fullName>
    </submittedName>
</protein>
<dbReference type="Pfam" id="PF02962">
    <property type="entry name" value="CHMI"/>
    <property type="match status" value="1"/>
</dbReference>
<evidence type="ECO:0000256" key="1">
    <source>
        <dbReference type="SAM" id="MobiDB-lite"/>
    </source>
</evidence>
<sequence>MPHCKIDFSANVPGHQVAERLTRACHGAMLASQLFEPSSVKTRAIEADAALTGTASDSFIHVDIAIMPGRSDSQKQALLAALVAAIDDCGVVASSLTLEVRELNQAFYVKKLSAPGLDSRPIAQHQTSSRSGKQAQSRAGKPE</sequence>
<dbReference type="InterPro" id="IPR014347">
    <property type="entry name" value="Tautomerase/MIF_sf"/>
</dbReference>
<dbReference type="EMBL" id="JAHEPS010000006">
    <property type="protein sequence ID" value="MBT1445776.1"/>
    <property type="molecule type" value="Genomic_DNA"/>
</dbReference>
<gene>
    <name evidence="2" type="ORF">KJI95_14780</name>
</gene>
<dbReference type="PANTHER" id="PTHR37950:SF1">
    <property type="entry name" value="4-HYDROXYPHENYLACETATE CATABOLISM PROTEIN"/>
    <property type="match status" value="1"/>
</dbReference>
<proteinExistence type="predicted"/>
<name>A0ABS5V5P4_9GAMM</name>
<reference evidence="2 3" key="1">
    <citation type="submission" date="2021-05" db="EMBL/GenBank/DDBJ databases">
        <title>Shewanella sp. JM162201.</title>
        <authorList>
            <person name="Xu S."/>
            <person name="Li A."/>
        </authorList>
    </citation>
    <scope>NUCLEOTIDE SEQUENCE [LARGE SCALE GENOMIC DNA]</scope>
    <source>
        <strain evidence="2 3">JM162201</strain>
    </source>
</reference>
<evidence type="ECO:0000313" key="3">
    <source>
        <dbReference type="Proteomes" id="UP001195903"/>
    </source>
</evidence>
<dbReference type="GO" id="GO:0016853">
    <property type="term" value="F:isomerase activity"/>
    <property type="evidence" value="ECO:0007669"/>
    <property type="project" value="UniProtKB-KW"/>
</dbReference>
<evidence type="ECO:0000313" key="2">
    <source>
        <dbReference type="EMBL" id="MBT1445776.1"/>
    </source>
</evidence>